<keyword evidence="1" id="KW-0732">Signal</keyword>
<name>A0ABS3LV83_9PROT</name>
<organism evidence="2 3">
    <name type="scientific">Acetobacter sacchari</name>
    <dbReference type="NCBI Taxonomy" id="2661687"/>
    <lineage>
        <taxon>Bacteria</taxon>
        <taxon>Pseudomonadati</taxon>
        <taxon>Pseudomonadota</taxon>
        <taxon>Alphaproteobacteria</taxon>
        <taxon>Acetobacterales</taxon>
        <taxon>Acetobacteraceae</taxon>
        <taxon>Acetobacter</taxon>
    </lineage>
</organism>
<evidence type="ECO:0008006" key="4">
    <source>
        <dbReference type="Google" id="ProtNLM"/>
    </source>
</evidence>
<feature type="signal peptide" evidence="1">
    <location>
        <begin position="1"/>
        <end position="26"/>
    </location>
</feature>
<proteinExistence type="predicted"/>
<protein>
    <recommendedName>
        <fullName evidence="4">Right handed beta helix domain-containing protein</fullName>
    </recommendedName>
</protein>
<dbReference type="RefSeq" id="WP_207881169.1">
    <property type="nucleotide sequence ID" value="NZ_JAFVMF010000008.1"/>
</dbReference>
<sequence length="321" mass="33450">MRYFRPPALLALTLLVASALPIAARADDSAAVQGMLDACYAGSGPCVIDLQGATKTLATTLKVDPELVTIRDVIFQCTMTSGTCLYVSEDGYVGKGRGGAHRLEGVALIGNKSADGITMNYTDSQNYNIDAGMSLFNVKIAGFNHGITLGNNVWGVDMVNVIIGEGNIGIYAEPGTHNSGERSAFIGGTIYNNAVAGVDEESSCEIDFQGVSFDFNAQQMILAGPTSFTGHIENRDTGATEIVLKALEGVPPGSIYMSAGSTITVDEWNASAPKQACYVQTSLSGNNVVVPATLWGFGGKQGAVCGPGTVVTWNGGPANFR</sequence>
<reference evidence="2 3" key="1">
    <citation type="submission" date="2021-03" db="EMBL/GenBank/DDBJ databases">
        <title>The complete genome sequence of Acetobacter sacchari TBRC 11175.</title>
        <authorList>
            <person name="Charoenyingcharoen P."/>
            <person name="Yukphan P."/>
        </authorList>
    </citation>
    <scope>NUCLEOTIDE SEQUENCE [LARGE SCALE GENOMIC DNA]</scope>
    <source>
        <strain evidence="2 3">TBRC 11175</strain>
    </source>
</reference>
<feature type="chain" id="PRO_5047290240" description="Right handed beta helix domain-containing protein" evidence="1">
    <location>
        <begin position="27"/>
        <end position="321"/>
    </location>
</feature>
<evidence type="ECO:0000256" key="1">
    <source>
        <dbReference type="SAM" id="SignalP"/>
    </source>
</evidence>
<accession>A0ABS3LV83</accession>
<gene>
    <name evidence="2" type="ORF">J2D73_08490</name>
</gene>
<evidence type="ECO:0000313" key="3">
    <source>
        <dbReference type="Proteomes" id="UP000664771"/>
    </source>
</evidence>
<keyword evidence="3" id="KW-1185">Reference proteome</keyword>
<comment type="caution">
    <text evidence="2">The sequence shown here is derived from an EMBL/GenBank/DDBJ whole genome shotgun (WGS) entry which is preliminary data.</text>
</comment>
<evidence type="ECO:0000313" key="2">
    <source>
        <dbReference type="EMBL" id="MBO1359831.1"/>
    </source>
</evidence>
<dbReference type="EMBL" id="JAFVMF010000008">
    <property type="protein sequence ID" value="MBO1359831.1"/>
    <property type="molecule type" value="Genomic_DNA"/>
</dbReference>
<dbReference type="Proteomes" id="UP000664771">
    <property type="component" value="Unassembled WGS sequence"/>
</dbReference>